<evidence type="ECO:0000313" key="13">
    <source>
        <dbReference type="Proteomes" id="UP000002280"/>
    </source>
</evidence>
<dbReference type="GO" id="GO:0003950">
    <property type="term" value="F:NAD+ poly-ADP-ribosyltransferase activity"/>
    <property type="evidence" value="ECO:0000318"/>
    <property type="project" value="GO_Central"/>
</dbReference>
<evidence type="ECO:0000313" key="12">
    <source>
        <dbReference type="Ensembl" id="ENSMODP00000010232.3"/>
    </source>
</evidence>
<dbReference type="GeneID" id="100016271"/>
<keyword evidence="7 10" id="KW-0520">NAD</keyword>
<feature type="region of interest" description="Disordered" evidence="11">
    <location>
        <begin position="88"/>
        <end position="109"/>
    </location>
</feature>
<comment type="catalytic activity">
    <reaction evidence="9 10">
        <text>L-arginyl-[protein] + NAD(+) = N(omega)-(ADP-D-ribosyl)-L-arginyl-[protein] + nicotinamide + H(+)</text>
        <dbReference type="Rhea" id="RHEA:19149"/>
        <dbReference type="Rhea" id="RHEA-COMP:10532"/>
        <dbReference type="Rhea" id="RHEA-COMP:15087"/>
        <dbReference type="ChEBI" id="CHEBI:15378"/>
        <dbReference type="ChEBI" id="CHEBI:17154"/>
        <dbReference type="ChEBI" id="CHEBI:29965"/>
        <dbReference type="ChEBI" id="CHEBI:57540"/>
        <dbReference type="ChEBI" id="CHEBI:142554"/>
        <dbReference type="EC" id="2.4.2.31"/>
    </reaction>
</comment>
<evidence type="ECO:0000256" key="6">
    <source>
        <dbReference type="ARBA" id="ARBA00022857"/>
    </source>
</evidence>
<keyword evidence="4" id="KW-0548">Nucleotidyltransferase</keyword>
<dbReference type="GO" id="GO:0016779">
    <property type="term" value="F:nucleotidyltransferase activity"/>
    <property type="evidence" value="ECO:0007669"/>
    <property type="project" value="UniProtKB-KW"/>
</dbReference>
<dbReference type="EC" id="2.4.2.31" evidence="10"/>
<comment type="similarity">
    <text evidence="1 10">Belongs to the Arg-specific ADP-ribosyltransferase family.</text>
</comment>
<evidence type="ECO:0000256" key="5">
    <source>
        <dbReference type="ARBA" id="ARBA00022729"/>
    </source>
</evidence>
<keyword evidence="6 10" id="KW-0521">NADP</keyword>
<dbReference type="InterPro" id="IPR000768">
    <property type="entry name" value="ART"/>
</dbReference>
<keyword evidence="8" id="KW-1015">Disulfide bond</keyword>
<dbReference type="SUPFAM" id="SSF56399">
    <property type="entry name" value="ADP-ribosylation"/>
    <property type="match status" value="1"/>
</dbReference>
<feature type="signal peptide" evidence="10">
    <location>
        <begin position="1"/>
        <end position="25"/>
    </location>
</feature>
<dbReference type="Pfam" id="PF01129">
    <property type="entry name" value="ART"/>
    <property type="match status" value="1"/>
</dbReference>
<dbReference type="OMA" id="FETFQVV"/>
<dbReference type="Proteomes" id="UP000002280">
    <property type="component" value="Chromosome 4"/>
</dbReference>
<evidence type="ECO:0000256" key="10">
    <source>
        <dbReference type="RuleBase" id="RU361228"/>
    </source>
</evidence>
<keyword evidence="13" id="KW-1185">Reference proteome</keyword>
<reference evidence="12" key="3">
    <citation type="submission" date="2025-09" db="UniProtKB">
        <authorList>
            <consortium name="Ensembl"/>
        </authorList>
    </citation>
    <scope>IDENTIFICATION</scope>
</reference>
<organism evidence="12 13">
    <name type="scientific">Monodelphis domestica</name>
    <name type="common">Gray short-tailed opossum</name>
    <dbReference type="NCBI Taxonomy" id="13616"/>
    <lineage>
        <taxon>Eukaryota</taxon>
        <taxon>Metazoa</taxon>
        <taxon>Chordata</taxon>
        <taxon>Craniata</taxon>
        <taxon>Vertebrata</taxon>
        <taxon>Euteleostomi</taxon>
        <taxon>Mammalia</taxon>
        <taxon>Metatheria</taxon>
        <taxon>Didelphimorphia</taxon>
        <taxon>Didelphidae</taxon>
        <taxon>Monodelphis</taxon>
    </lineage>
</organism>
<dbReference type="CTD" id="417"/>
<dbReference type="FunFam" id="3.90.176.10:FF:000001">
    <property type="entry name" value="NAD(P)(+)--arginine ADP-ribosyltransferase"/>
    <property type="match status" value="1"/>
</dbReference>
<dbReference type="GeneTree" id="ENSGT01030000234601"/>
<keyword evidence="2 10" id="KW-0328">Glycosyltransferase</keyword>
<evidence type="ECO:0000256" key="9">
    <source>
        <dbReference type="ARBA" id="ARBA00047597"/>
    </source>
</evidence>
<dbReference type="HOGENOM" id="CLU_059744_1_0_1"/>
<dbReference type="Gene3D" id="3.90.176.10">
    <property type="entry name" value="Toxin ADP-ribosyltransferase, Chain A, domain 1"/>
    <property type="match status" value="1"/>
</dbReference>
<reference evidence="12 13" key="1">
    <citation type="journal article" date="2007" name="Nature">
        <title>Genome of the marsupial Monodelphis domestica reveals innovation in non-coding sequences.</title>
        <authorList>
            <person name="Mikkelsen T.S."/>
            <person name="Wakefield M.J."/>
            <person name="Aken B."/>
            <person name="Amemiya C.T."/>
            <person name="Chang J.L."/>
            <person name="Duke S."/>
            <person name="Garber M."/>
            <person name="Gentles A.J."/>
            <person name="Goodstadt L."/>
            <person name="Heger A."/>
            <person name="Jurka J."/>
            <person name="Kamal M."/>
            <person name="Mauceli E."/>
            <person name="Searle S.M."/>
            <person name="Sharpe T."/>
            <person name="Baker M.L."/>
            <person name="Batzer M.A."/>
            <person name="Benos P.V."/>
            <person name="Belov K."/>
            <person name="Clamp M."/>
            <person name="Cook A."/>
            <person name="Cuff J."/>
            <person name="Das R."/>
            <person name="Davidow L."/>
            <person name="Deakin J.E."/>
            <person name="Fazzari M.J."/>
            <person name="Glass J.L."/>
            <person name="Grabherr M."/>
            <person name="Greally J.M."/>
            <person name="Gu W."/>
            <person name="Hore T.A."/>
            <person name="Huttley G.A."/>
            <person name="Kleber M."/>
            <person name="Jirtle R.L."/>
            <person name="Koina E."/>
            <person name="Lee J.T."/>
            <person name="Mahony S."/>
            <person name="Marra M.A."/>
            <person name="Miller R.D."/>
            <person name="Nicholls R.D."/>
            <person name="Oda M."/>
            <person name="Papenfuss A.T."/>
            <person name="Parra Z.E."/>
            <person name="Pollock D.D."/>
            <person name="Ray D.A."/>
            <person name="Schein J.E."/>
            <person name="Speed T.P."/>
            <person name="Thompson K."/>
            <person name="VandeBerg J.L."/>
            <person name="Wade C.M."/>
            <person name="Walker J.A."/>
            <person name="Waters P.D."/>
            <person name="Webber C."/>
            <person name="Weidman J.R."/>
            <person name="Xie X."/>
            <person name="Zody M.C."/>
            <person name="Baldwin J."/>
            <person name="Abdouelleil A."/>
            <person name="Abdulkadir J."/>
            <person name="Abebe A."/>
            <person name="Abera B."/>
            <person name="Abreu J."/>
            <person name="Acer S.C."/>
            <person name="Aftuck L."/>
            <person name="Alexander A."/>
            <person name="An P."/>
            <person name="Anderson E."/>
            <person name="Anderson S."/>
            <person name="Arachi H."/>
            <person name="Azer M."/>
            <person name="Bachantsang P."/>
            <person name="Barry A."/>
            <person name="Bayul T."/>
            <person name="Berlin A."/>
            <person name="Bessette D."/>
            <person name="Bloom T."/>
            <person name="Bloom T."/>
            <person name="Boguslavskiy L."/>
            <person name="Bonnet C."/>
            <person name="Boukhgalter B."/>
            <person name="Bourzgui I."/>
            <person name="Brown A."/>
            <person name="Cahill P."/>
            <person name="Channer S."/>
            <person name="Cheshatsang Y."/>
            <person name="Chuda L."/>
            <person name="Citroen M."/>
            <person name="Collymore A."/>
            <person name="Cooke P."/>
            <person name="Costello M."/>
            <person name="D'Aco K."/>
            <person name="Daza R."/>
            <person name="De Haan G."/>
            <person name="DeGray S."/>
            <person name="DeMaso C."/>
            <person name="Dhargay N."/>
            <person name="Dooley K."/>
            <person name="Dooley E."/>
            <person name="Doricent M."/>
            <person name="Dorje P."/>
            <person name="Dorjee K."/>
            <person name="Dupes A."/>
            <person name="Elong R."/>
            <person name="Falk J."/>
            <person name="Farina A."/>
            <person name="Faro S."/>
            <person name="Ferguson D."/>
            <person name="Fisher S."/>
            <person name="Foley C.D."/>
            <person name="Franke A."/>
            <person name="Friedrich D."/>
            <person name="Gadbois L."/>
            <person name="Gearin G."/>
            <person name="Gearin C.R."/>
            <person name="Giannoukos G."/>
            <person name="Goode T."/>
            <person name="Graham J."/>
            <person name="Grandbois E."/>
            <person name="Grewal S."/>
            <person name="Gyaltsen K."/>
            <person name="Hafez N."/>
            <person name="Hagos B."/>
            <person name="Hall J."/>
            <person name="Henson C."/>
            <person name="Hollinger A."/>
            <person name="Honan T."/>
            <person name="Huard M.D."/>
            <person name="Hughes L."/>
            <person name="Hurhula B."/>
            <person name="Husby M.E."/>
            <person name="Kamat A."/>
            <person name="Kanga B."/>
            <person name="Kashin S."/>
            <person name="Khazanovich D."/>
            <person name="Kisner P."/>
            <person name="Lance K."/>
            <person name="Lara M."/>
            <person name="Lee W."/>
            <person name="Lennon N."/>
            <person name="Letendre F."/>
            <person name="LeVine R."/>
            <person name="Lipovsky A."/>
            <person name="Liu X."/>
            <person name="Liu J."/>
            <person name="Liu S."/>
            <person name="Lokyitsang T."/>
            <person name="Lokyitsang Y."/>
            <person name="Lubonja R."/>
            <person name="Lui A."/>
            <person name="MacDonald P."/>
            <person name="Magnisalis V."/>
            <person name="Maru K."/>
            <person name="Matthews C."/>
            <person name="McCusker W."/>
            <person name="McDonough S."/>
            <person name="Mehta T."/>
            <person name="Meldrim J."/>
            <person name="Meneus L."/>
            <person name="Mihai O."/>
            <person name="Mihalev A."/>
            <person name="Mihova T."/>
            <person name="Mittelman R."/>
            <person name="Mlenga V."/>
            <person name="Montmayeur A."/>
            <person name="Mulrain L."/>
            <person name="Navidi A."/>
            <person name="Naylor J."/>
            <person name="Negash T."/>
            <person name="Nguyen T."/>
            <person name="Nguyen N."/>
            <person name="Nicol R."/>
            <person name="Norbu C."/>
            <person name="Norbu N."/>
            <person name="Novod N."/>
            <person name="O'Neill B."/>
            <person name="Osman S."/>
            <person name="Markiewicz E."/>
            <person name="Oyono O.L."/>
            <person name="Patti C."/>
            <person name="Phunkhang P."/>
            <person name="Pierre F."/>
            <person name="Priest M."/>
            <person name="Raghuraman S."/>
            <person name="Rege F."/>
            <person name="Reyes R."/>
            <person name="Rise C."/>
            <person name="Rogov P."/>
            <person name="Ross K."/>
            <person name="Ryan E."/>
            <person name="Settipalli S."/>
            <person name="Shea T."/>
            <person name="Sherpa N."/>
            <person name="Shi L."/>
            <person name="Shih D."/>
            <person name="Sparrow T."/>
            <person name="Spaulding J."/>
            <person name="Stalker J."/>
            <person name="Stange-Thomann N."/>
            <person name="Stavropoulos S."/>
            <person name="Stone C."/>
            <person name="Strader C."/>
            <person name="Tesfaye S."/>
            <person name="Thomson T."/>
            <person name="Thoulutsang Y."/>
            <person name="Thoulutsang D."/>
            <person name="Topham K."/>
            <person name="Topping I."/>
            <person name="Tsamla T."/>
            <person name="Vassiliev H."/>
            <person name="Vo A."/>
            <person name="Wangchuk T."/>
            <person name="Wangdi T."/>
            <person name="Weiand M."/>
            <person name="Wilkinson J."/>
            <person name="Wilson A."/>
            <person name="Yadav S."/>
            <person name="Young G."/>
            <person name="Yu Q."/>
            <person name="Zembek L."/>
            <person name="Zhong D."/>
            <person name="Zimmer A."/>
            <person name="Zwirko Z."/>
            <person name="Jaffe D.B."/>
            <person name="Alvarez P."/>
            <person name="Brockman W."/>
            <person name="Butler J."/>
            <person name="Chin C."/>
            <person name="Gnerre S."/>
            <person name="MacCallum I."/>
            <person name="Graves J.A."/>
            <person name="Ponting C.P."/>
            <person name="Breen M."/>
            <person name="Samollow P.B."/>
            <person name="Lander E.S."/>
            <person name="Lindblad-Toh K."/>
        </authorList>
    </citation>
    <scope>NUCLEOTIDE SEQUENCE [LARGE SCALE GENOMIC DNA]</scope>
</reference>
<evidence type="ECO:0000256" key="7">
    <source>
        <dbReference type="ARBA" id="ARBA00023027"/>
    </source>
</evidence>
<dbReference type="PROSITE" id="PS51996">
    <property type="entry name" value="TR_MART"/>
    <property type="match status" value="1"/>
</dbReference>
<reference evidence="12" key="2">
    <citation type="submission" date="2025-08" db="UniProtKB">
        <authorList>
            <consortium name="Ensembl"/>
        </authorList>
    </citation>
    <scope>IDENTIFICATION</scope>
</reference>
<evidence type="ECO:0000256" key="3">
    <source>
        <dbReference type="ARBA" id="ARBA00022679"/>
    </source>
</evidence>
<gene>
    <name evidence="12" type="primary">ART1</name>
</gene>
<dbReference type="KEGG" id="mdo:100016271"/>
<keyword evidence="5 10" id="KW-0732">Signal</keyword>
<dbReference type="InterPro" id="IPR050999">
    <property type="entry name" value="ADP-ribosyltransferase_ARG"/>
</dbReference>
<dbReference type="InParanoid" id="F6ZXV5"/>
<protein>
    <recommendedName>
        <fullName evidence="10">NAD(P)(+)--arginine ADP-ribosyltransferase</fullName>
        <ecNumber evidence="10">2.4.2.31</ecNumber>
    </recommendedName>
    <alternativeName>
        <fullName evidence="10">Mono(ADP-ribosyl)transferase</fullName>
    </alternativeName>
</protein>
<evidence type="ECO:0000256" key="8">
    <source>
        <dbReference type="ARBA" id="ARBA00023157"/>
    </source>
</evidence>
<evidence type="ECO:0000256" key="2">
    <source>
        <dbReference type="ARBA" id="ARBA00022676"/>
    </source>
</evidence>
<sequence>MMQAHIVTSLVLAAFLLVETPKARSHLVSRRDLFSRESALDMAPGSFDDQYAGCVVAMEAALPDLNRTEFNASSVYAQAWNAAAARWQERRDQELGGTPTSRRRPPPPGFRDEHAVALLAYTANSPLHKEFNAAVREAGRSRAYYLRYFPFKTLHFLLTEALRRLGSGQQPRCQQVYRGIHGVRFRPTGPGTTVRLGAFSSASLKDAAAHQFGEDTFFGIWTCHGVAIKGYSFFPGEEEVLIPPYETFLVVNASVPSQGPVRIYLKAKDKASTFNCEYIKDKQCTSGRCKLNNSATVERMEPFSPSQQLLPLLWLFTALSSLDLPSLL</sequence>
<keyword evidence="3 10" id="KW-0808">Transferase</keyword>
<dbReference type="PANTHER" id="PTHR10339">
    <property type="entry name" value="ADP-RIBOSYLTRANSFERASE"/>
    <property type="match status" value="1"/>
</dbReference>
<dbReference type="GO" id="GO:0009986">
    <property type="term" value="C:cell surface"/>
    <property type="evidence" value="ECO:0007669"/>
    <property type="project" value="Ensembl"/>
</dbReference>
<dbReference type="FunCoup" id="F6ZXV5">
    <property type="interactions" value="408"/>
</dbReference>
<dbReference type="PRINTS" id="PR00970">
    <property type="entry name" value="RIBTRNSFRASE"/>
</dbReference>
<dbReference type="AlphaFoldDB" id="F6ZXV5"/>
<dbReference type="PANTHER" id="PTHR10339:SF19">
    <property type="entry name" value="GPI-LINKED NAD(P)(+)--ARGININE ADP-RIBOSYLTRANSFERASE 1"/>
    <property type="match status" value="1"/>
</dbReference>
<dbReference type="Bgee" id="ENSMODG00000008234">
    <property type="expression patterns" value="Expressed in skeletal muscle tissue and 5 other cell types or tissues"/>
</dbReference>
<dbReference type="Ensembl" id="ENSMODT00000010430.4">
    <property type="protein sequence ID" value="ENSMODP00000010232.3"/>
    <property type="gene ID" value="ENSMODG00000008234.4"/>
</dbReference>
<dbReference type="OrthoDB" id="423533at2759"/>
<evidence type="ECO:0000256" key="11">
    <source>
        <dbReference type="SAM" id="MobiDB-lite"/>
    </source>
</evidence>
<dbReference type="GO" id="GO:0106274">
    <property type="term" value="F:NAD+-protein-arginine ADP-ribosyltransferase activity"/>
    <property type="evidence" value="ECO:0007669"/>
    <property type="project" value="UniProtKB-EC"/>
</dbReference>
<evidence type="ECO:0000256" key="1">
    <source>
        <dbReference type="ARBA" id="ARBA00009558"/>
    </source>
</evidence>
<evidence type="ECO:0000256" key="4">
    <source>
        <dbReference type="ARBA" id="ARBA00022695"/>
    </source>
</evidence>
<feature type="chain" id="PRO_5005130039" description="NAD(P)(+)--arginine ADP-ribosyltransferase" evidence="10">
    <location>
        <begin position="26"/>
        <end position="328"/>
    </location>
</feature>
<accession>F6ZXV5</accession>
<name>F6ZXV5_MONDO</name>
<proteinExistence type="inferred from homology"/>
<dbReference type="GO" id="GO:0016020">
    <property type="term" value="C:membrane"/>
    <property type="evidence" value="ECO:0007669"/>
    <property type="project" value="Ensembl"/>
</dbReference>
<dbReference type="PROSITE" id="PS01291">
    <property type="entry name" value="ART"/>
    <property type="match status" value="1"/>
</dbReference>
<dbReference type="eggNOG" id="ENOG502QUE9">
    <property type="taxonomic scope" value="Eukaryota"/>
</dbReference>